<dbReference type="FunCoup" id="A0A3N0V9W3">
    <property type="interactions" value="5"/>
</dbReference>
<sequence length="571" mass="60637">MPPRPCLPRLALLLTTASLLACSTTASPPPAAPPPPLPEAAPAPAAFAAATRAEADARAQAKSSSQRMAAVGAAYLMAPAPPLPPPVAADREKYQAPEQNPVRQVSEQPVSTFSIDVDTGSYSNTRRILGEGRLPPADAVRVEEFINYFDYGDAPPRTPETPFAVYTEVAPTPWNANTKLLRIGLKGYQPAGPLPASNLVFLVDVSGSMNEPSKLPLVRSSLKLLARQLTARDRISLVTYASGTEVVLEPTPGDQTAAIEQAIDRLQAGGGTAGAAGITLAYQQAEKAYIKGGNNRVLLATDGDFNLGVTRFESLIDLIKEKRKTGIALTTLGYGGGNYNDHLMEQAADAGDGNHAYIDSLQEAQKVLVAQRAATLLTIARDVKVQVEFNPAQVSEYRLIGYENRALRREDFSNDAVDAGDIGAGHSVTALYEIALVGEGGERNEPLRYGSAPSPTLTAKNAELAFVRLRYKRPDQDQSRLIEQPVRRPDAHQRFAEASASLRLAAAVAAFGQRLRDGRYLEGYDYPQIAALARGASAADAGNNLGDFLQLLGLAQGLSARPPAGAAVNGE</sequence>
<dbReference type="InterPro" id="IPR021908">
    <property type="entry name" value="YfbK_C"/>
</dbReference>
<dbReference type="AlphaFoldDB" id="A0A3N0V9W3"/>
<comment type="caution">
    <text evidence="4">The sequence shown here is derived from an EMBL/GenBank/DDBJ whole genome shotgun (WGS) entry which is preliminary data.</text>
</comment>
<feature type="region of interest" description="Disordered" evidence="1">
    <location>
        <begin position="23"/>
        <end position="64"/>
    </location>
</feature>
<dbReference type="EMBL" id="RJVO01000004">
    <property type="protein sequence ID" value="ROH89566.1"/>
    <property type="molecule type" value="Genomic_DNA"/>
</dbReference>
<evidence type="ECO:0000256" key="1">
    <source>
        <dbReference type="SAM" id="MobiDB-lite"/>
    </source>
</evidence>
<dbReference type="InterPro" id="IPR022156">
    <property type="entry name" value="Uncharacterised_YfbK_N"/>
</dbReference>
<dbReference type="InParanoid" id="A0A3N0V9W3"/>
<evidence type="ECO:0000256" key="2">
    <source>
        <dbReference type="SAM" id="SignalP"/>
    </source>
</evidence>
<organism evidence="4 5">
    <name type="scientific">Stagnimonas aquatica</name>
    <dbReference type="NCBI Taxonomy" id="2689987"/>
    <lineage>
        <taxon>Bacteria</taxon>
        <taxon>Pseudomonadati</taxon>
        <taxon>Pseudomonadota</taxon>
        <taxon>Gammaproteobacteria</taxon>
        <taxon>Nevskiales</taxon>
        <taxon>Nevskiaceae</taxon>
        <taxon>Stagnimonas</taxon>
    </lineage>
</organism>
<dbReference type="InterPro" id="IPR002035">
    <property type="entry name" value="VWF_A"/>
</dbReference>
<keyword evidence="5" id="KW-1185">Reference proteome</keyword>
<evidence type="ECO:0000259" key="3">
    <source>
        <dbReference type="PROSITE" id="PS50234"/>
    </source>
</evidence>
<dbReference type="InterPro" id="IPR051266">
    <property type="entry name" value="CLCR"/>
</dbReference>
<dbReference type="CDD" id="cd01465">
    <property type="entry name" value="vWA_subgroup"/>
    <property type="match status" value="1"/>
</dbReference>
<proteinExistence type="predicted"/>
<name>A0A3N0V9W3_9GAMM</name>
<dbReference type="PANTHER" id="PTHR10579:SF43">
    <property type="entry name" value="ZINC FINGER (C3HC4-TYPE RING FINGER) FAMILY PROTEIN"/>
    <property type="match status" value="1"/>
</dbReference>
<feature type="region of interest" description="Disordered" evidence="1">
    <location>
        <begin position="82"/>
        <end position="109"/>
    </location>
</feature>
<feature type="signal peptide" evidence="2">
    <location>
        <begin position="1"/>
        <end position="21"/>
    </location>
</feature>
<reference evidence="4 5" key="1">
    <citation type="submission" date="2018-10" db="EMBL/GenBank/DDBJ databases">
        <authorList>
            <person name="Chen W.-M."/>
        </authorList>
    </citation>
    <scope>NUCLEOTIDE SEQUENCE [LARGE SCALE GENOMIC DNA]</scope>
    <source>
        <strain evidence="4 5">THS-13</strain>
    </source>
</reference>
<dbReference type="Gene3D" id="3.40.50.410">
    <property type="entry name" value="von Willebrand factor, type A domain"/>
    <property type="match status" value="1"/>
</dbReference>
<feature type="chain" id="PRO_5018104017" evidence="2">
    <location>
        <begin position="22"/>
        <end position="571"/>
    </location>
</feature>
<gene>
    <name evidence="4" type="ORF">ED208_10580</name>
</gene>
<dbReference type="Pfam" id="PF00092">
    <property type="entry name" value="VWA"/>
    <property type="match status" value="1"/>
</dbReference>
<evidence type="ECO:0000313" key="5">
    <source>
        <dbReference type="Proteomes" id="UP000282106"/>
    </source>
</evidence>
<accession>A0A3N0V9W3</accession>
<protein>
    <submittedName>
        <fullName evidence="4">VWA domain-containing protein</fullName>
    </submittedName>
</protein>
<dbReference type="PROSITE" id="PS51257">
    <property type="entry name" value="PROKAR_LIPOPROTEIN"/>
    <property type="match status" value="1"/>
</dbReference>
<dbReference type="Pfam" id="PF12034">
    <property type="entry name" value="YfbK_C"/>
    <property type="match status" value="1"/>
</dbReference>
<dbReference type="SMART" id="SM00327">
    <property type="entry name" value="VWA"/>
    <property type="match status" value="1"/>
</dbReference>
<dbReference type="PROSITE" id="PS50234">
    <property type="entry name" value="VWFA"/>
    <property type="match status" value="1"/>
</dbReference>
<dbReference type="InterPro" id="IPR036465">
    <property type="entry name" value="vWFA_dom_sf"/>
</dbReference>
<keyword evidence="2" id="KW-0732">Signal</keyword>
<dbReference type="Pfam" id="PF12450">
    <property type="entry name" value="vWF_A"/>
    <property type="match status" value="1"/>
</dbReference>
<dbReference type="Proteomes" id="UP000282106">
    <property type="component" value="Unassembled WGS sequence"/>
</dbReference>
<evidence type="ECO:0000313" key="4">
    <source>
        <dbReference type="EMBL" id="ROH89566.1"/>
    </source>
</evidence>
<dbReference type="PANTHER" id="PTHR10579">
    <property type="entry name" value="CALCIUM-ACTIVATED CHLORIDE CHANNEL REGULATOR"/>
    <property type="match status" value="1"/>
</dbReference>
<feature type="compositionally biased region" description="Low complexity" evidence="1">
    <location>
        <begin position="42"/>
        <end position="52"/>
    </location>
</feature>
<feature type="compositionally biased region" description="Polar residues" evidence="1">
    <location>
        <begin position="97"/>
        <end position="109"/>
    </location>
</feature>
<feature type="domain" description="VWFA" evidence="3">
    <location>
        <begin position="198"/>
        <end position="376"/>
    </location>
</feature>
<feature type="compositionally biased region" description="Pro residues" evidence="1">
    <location>
        <begin position="27"/>
        <end position="41"/>
    </location>
</feature>
<dbReference type="SUPFAM" id="SSF53300">
    <property type="entry name" value="vWA-like"/>
    <property type="match status" value="1"/>
</dbReference>